<comment type="caution">
    <text evidence="7">The sequence shown here is derived from an EMBL/GenBank/DDBJ whole genome shotgun (WGS) entry which is preliminary data.</text>
</comment>
<dbReference type="InterPro" id="IPR051260">
    <property type="entry name" value="Diverse_substr_monoxygenases"/>
</dbReference>
<reference evidence="7" key="1">
    <citation type="journal article" date="2021" name="PeerJ">
        <title>Extensive microbial diversity within the chicken gut microbiome revealed by metagenomics and culture.</title>
        <authorList>
            <person name="Gilroy R."/>
            <person name="Ravi A."/>
            <person name="Getino M."/>
            <person name="Pursley I."/>
            <person name="Horton D.L."/>
            <person name="Alikhan N.F."/>
            <person name="Baker D."/>
            <person name="Gharbi K."/>
            <person name="Hall N."/>
            <person name="Watson M."/>
            <person name="Adriaenssens E.M."/>
            <person name="Foster-Nyarko E."/>
            <person name="Jarju S."/>
            <person name="Secka A."/>
            <person name="Antonio M."/>
            <person name="Oren A."/>
            <person name="Chaudhuri R.R."/>
            <person name="La Ragione R."/>
            <person name="Hildebrand F."/>
            <person name="Pallen M.J."/>
        </authorList>
    </citation>
    <scope>NUCLEOTIDE SEQUENCE</scope>
    <source>
        <strain evidence="7">ChiHjej13B12-24818</strain>
    </source>
</reference>
<dbReference type="GO" id="GO:0016705">
    <property type="term" value="F:oxidoreductase activity, acting on paired donors, with incorporation or reduction of molecular oxygen"/>
    <property type="evidence" value="ECO:0007669"/>
    <property type="project" value="InterPro"/>
</dbReference>
<feature type="region of interest" description="Disordered" evidence="5">
    <location>
        <begin position="1"/>
        <end position="23"/>
    </location>
</feature>
<reference evidence="7" key="2">
    <citation type="submission" date="2021-04" db="EMBL/GenBank/DDBJ databases">
        <authorList>
            <person name="Gilroy R."/>
        </authorList>
    </citation>
    <scope>NUCLEOTIDE SEQUENCE</scope>
    <source>
        <strain evidence="7">ChiHjej13B12-24818</strain>
    </source>
</reference>
<protein>
    <submittedName>
        <fullName evidence="7">LLM class flavin-dependent oxidoreductase</fullName>
    </submittedName>
</protein>
<dbReference type="Proteomes" id="UP000823823">
    <property type="component" value="Unassembled WGS sequence"/>
</dbReference>
<keyword evidence="3" id="KW-0560">Oxidoreductase</keyword>
<dbReference type="SUPFAM" id="SSF51679">
    <property type="entry name" value="Bacterial luciferase-like"/>
    <property type="match status" value="1"/>
</dbReference>
<dbReference type="InterPro" id="IPR036661">
    <property type="entry name" value="Luciferase-like_sf"/>
</dbReference>
<evidence type="ECO:0000256" key="5">
    <source>
        <dbReference type="SAM" id="MobiDB-lite"/>
    </source>
</evidence>
<accession>A0A9D2LE65</accession>
<dbReference type="Pfam" id="PF00296">
    <property type="entry name" value="Bac_luciferase"/>
    <property type="match status" value="1"/>
</dbReference>
<feature type="domain" description="Luciferase-like" evidence="6">
    <location>
        <begin position="29"/>
        <end position="251"/>
    </location>
</feature>
<evidence type="ECO:0000256" key="2">
    <source>
        <dbReference type="ARBA" id="ARBA00022643"/>
    </source>
</evidence>
<evidence type="ECO:0000313" key="7">
    <source>
        <dbReference type="EMBL" id="HJB10848.1"/>
    </source>
</evidence>
<organism evidence="7 8">
    <name type="scientific">Candidatus Brachybacterium merdavium</name>
    <dbReference type="NCBI Taxonomy" id="2838513"/>
    <lineage>
        <taxon>Bacteria</taxon>
        <taxon>Bacillati</taxon>
        <taxon>Actinomycetota</taxon>
        <taxon>Actinomycetes</taxon>
        <taxon>Micrococcales</taxon>
        <taxon>Dermabacteraceae</taxon>
        <taxon>Brachybacterium</taxon>
    </lineage>
</organism>
<dbReference type="InterPro" id="IPR011251">
    <property type="entry name" value="Luciferase-like_dom"/>
</dbReference>
<evidence type="ECO:0000256" key="4">
    <source>
        <dbReference type="ARBA" id="ARBA00023033"/>
    </source>
</evidence>
<name>A0A9D2LE65_9MICO</name>
<keyword evidence="1" id="KW-0285">Flavoprotein</keyword>
<proteinExistence type="predicted"/>
<dbReference type="Gene3D" id="3.20.20.30">
    <property type="entry name" value="Luciferase-like domain"/>
    <property type="match status" value="1"/>
</dbReference>
<evidence type="ECO:0000256" key="1">
    <source>
        <dbReference type="ARBA" id="ARBA00022630"/>
    </source>
</evidence>
<gene>
    <name evidence="7" type="ORF">H9786_10035</name>
</gene>
<sequence>MSTTTAHPAPTAGPGPEHPSGTLPVLAVDLVTEPALLDGIGELARGLEQAGIGALTLSDGGLHPLHVASLLAPLTRDIGLLPRTDAVYVEPFHLATQLMSLDHISRGRAGWLLRAETDPAVAAAVGRAVLDLGATAREAADVLTASRLLWDSWAPDAVVRDTERGIYVDASRLQYADFEGETFSVRGPAITPRSPQGLLPVLVADTDREAVGEHAASELADGRVLDLDVSVGARTETAAETVRSATASEGGPALRLVRLVGLDLETDPLGTAGRLAAALREQGLIAPAPTAGHSLRQQLGLPPASFDIDPARRSDRARLTTRAHLTTEDPA</sequence>
<keyword evidence="4" id="KW-0503">Monooxygenase</keyword>
<keyword evidence="2" id="KW-0288">FMN</keyword>
<feature type="compositionally biased region" description="Low complexity" evidence="5">
    <location>
        <begin position="1"/>
        <end position="10"/>
    </location>
</feature>
<dbReference type="GO" id="GO:0004497">
    <property type="term" value="F:monooxygenase activity"/>
    <property type="evidence" value="ECO:0007669"/>
    <property type="project" value="UniProtKB-KW"/>
</dbReference>
<dbReference type="AlphaFoldDB" id="A0A9D2LE65"/>
<dbReference type="PANTHER" id="PTHR30011">
    <property type="entry name" value="ALKANESULFONATE MONOOXYGENASE-RELATED"/>
    <property type="match status" value="1"/>
</dbReference>
<evidence type="ECO:0000313" key="8">
    <source>
        <dbReference type="Proteomes" id="UP000823823"/>
    </source>
</evidence>
<evidence type="ECO:0000259" key="6">
    <source>
        <dbReference type="Pfam" id="PF00296"/>
    </source>
</evidence>
<dbReference type="EMBL" id="DWZH01000079">
    <property type="protein sequence ID" value="HJB10848.1"/>
    <property type="molecule type" value="Genomic_DNA"/>
</dbReference>
<evidence type="ECO:0000256" key="3">
    <source>
        <dbReference type="ARBA" id="ARBA00023002"/>
    </source>
</evidence>
<dbReference type="PANTHER" id="PTHR30011:SF16">
    <property type="entry name" value="C2H2 FINGER DOMAIN TRANSCRIPTION FACTOR (EUROFUNG)-RELATED"/>
    <property type="match status" value="1"/>
</dbReference>